<dbReference type="InterPro" id="IPR005146">
    <property type="entry name" value="B3/B4_tRNA-bd"/>
</dbReference>
<dbReference type="PROSITE" id="PS50886">
    <property type="entry name" value="TRBD"/>
    <property type="match status" value="1"/>
</dbReference>
<feature type="binding site" evidence="15">
    <location>
        <position position="462"/>
    </location>
    <ligand>
        <name>Mg(2+)</name>
        <dbReference type="ChEBI" id="CHEBI:18420"/>
        <note>shared with alpha subunit</note>
    </ligand>
</feature>
<evidence type="ECO:0000256" key="10">
    <source>
        <dbReference type="ARBA" id="ARBA00022842"/>
    </source>
</evidence>
<dbReference type="Gene3D" id="3.50.40.10">
    <property type="entry name" value="Phenylalanyl-trna Synthetase, Chain B, domain 3"/>
    <property type="match status" value="1"/>
</dbReference>
<evidence type="ECO:0000256" key="11">
    <source>
        <dbReference type="ARBA" id="ARBA00022884"/>
    </source>
</evidence>
<dbReference type="SUPFAM" id="SSF50249">
    <property type="entry name" value="Nucleic acid-binding proteins"/>
    <property type="match status" value="1"/>
</dbReference>
<organism evidence="21 22">
    <name type="scientific">Gaiella occulta</name>
    <dbReference type="NCBI Taxonomy" id="1002870"/>
    <lineage>
        <taxon>Bacteria</taxon>
        <taxon>Bacillati</taxon>
        <taxon>Actinomycetota</taxon>
        <taxon>Thermoleophilia</taxon>
        <taxon>Gaiellales</taxon>
        <taxon>Gaiellaceae</taxon>
        <taxon>Gaiella</taxon>
    </lineage>
</organism>
<dbReference type="HAMAP" id="MF_00283">
    <property type="entry name" value="Phe_tRNA_synth_beta1"/>
    <property type="match status" value="1"/>
</dbReference>
<dbReference type="Proteomes" id="UP000254134">
    <property type="component" value="Unassembled WGS sequence"/>
</dbReference>
<feature type="region of interest" description="Disordered" evidence="17">
    <location>
        <begin position="762"/>
        <end position="781"/>
    </location>
</feature>
<dbReference type="RefSeq" id="WP_181813733.1">
    <property type="nucleotide sequence ID" value="NZ_QQZY01000010.1"/>
</dbReference>
<dbReference type="PANTHER" id="PTHR10947:SF0">
    <property type="entry name" value="PHENYLALANINE--TRNA LIGASE BETA SUBUNIT"/>
    <property type="match status" value="1"/>
</dbReference>
<dbReference type="InterPro" id="IPR002547">
    <property type="entry name" value="tRNA-bd_dom"/>
</dbReference>
<dbReference type="SUPFAM" id="SSF54991">
    <property type="entry name" value="Anticodon-binding domain of PheRS"/>
    <property type="match status" value="1"/>
</dbReference>
<dbReference type="SMART" id="SM00874">
    <property type="entry name" value="B5"/>
    <property type="match status" value="1"/>
</dbReference>
<comment type="cofactor">
    <cofactor evidence="15">
        <name>Mg(2+)</name>
        <dbReference type="ChEBI" id="CHEBI:18420"/>
    </cofactor>
    <text evidence="15">Binds 2 magnesium ions per tetramer.</text>
</comment>
<dbReference type="FunFam" id="3.30.70.380:FF:000001">
    <property type="entry name" value="Phenylalanine--tRNA ligase beta subunit"/>
    <property type="match status" value="1"/>
</dbReference>
<dbReference type="PROSITE" id="PS51483">
    <property type="entry name" value="B5"/>
    <property type="match status" value="1"/>
</dbReference>
<evidence type="ECO:0000313" key="22">
    <source>
        <dbReference type="Proteomes" id="UP000254134"/>
    </source>
</evidence>
<dbReference type="Gene3D" id="3.30.70.380">
    <property type="entry name" value="Ferrodoxin-fold anticodon-binding domain"/>
    <property type="match status" value="1"/>
</dbReference>
<dbReference type="Gene3D" id="2.40.50.140">
    <property type="entry name" value="Nucleic acid-binding proteins"/>
    <property type="match status" value="1"/>
</dbReference>
<evidence type="ECO:0000256" key="4">
    <source>
        <dbReference type="ARBA" id="ARBA00022490"/>
    </source>
</evidence>
<reference evidence="22" key="2">
    <citation type="journal article" date="2019" name="MicrobiologyOpen">
        <title>High-quality draft genome sequence of Gaiella occulta isolated from a 150 meter deep mineral water borehole and comparison with the genome sequences of other deep-branching lineages of the phylum Actinobacteria.</title>
        <authorList>
            <person name="Severino R."/>
            <person name="Froufe H.J.C."/>
            <person name="Barroso C."/>
            <person name="Albuquerque L."/>
            <person name="Lobo-da-Cunha A."/>
            <person name="da Costa M.S."/>
            <person name="Egas C."/>
        </authorList>
    </citation>
    <scope>NUCLEOTIDE SEQUENCE [LARGE SCALE GENOMIC DNA]</scope>
    <source>
        <strain evidence="22">F2-233</strain>
    </source>
</reference>
<keyword evidence="11 16" id="KW-0694">RNA-binding</keyword>
<proteinExistence type="inferred from homology"/>
<dbReference type="SUPFAM" id="SSF56037">
    <property type="entry name" value="PheT/TilS domain"/>
    <property type="match status" value="1"/>
</dbReference>
<dbReference type="NCBIfam" id="TIGR00472">
    <property type="entry name" value="pheT_bact"/>
    <property type="match status" value="1"/>
</dbReference>
<dbReference type="SMART" id="SM00896">
    <property type="entry name" value="FDX-ACB"/>
    <property type="match status" value="1"/>
</dbReference>
<dbReference type="InterPro" id="IPR005121">
    <property type="entry name" value="Fdx_antiC-bd"/>
</dbReference>
<dbReference type="CDD" id="cd02796">
    <property type="entry name" value="tRNA_bind_bactPheRS"/>
    <property type="match status" value="1"/>
</dbReference>
<evidence type="ECO:0000259" key="18">
    <source>
        <dbReference type="PROSITE" id="PS50886"/>
    </source>
</evidence>
<evidence type="ECO:0000256" key="12">
    <source>
        <dbReference type="ARBA" id="ARBA00022917"/>
    </source>
</evidence>
<dbReference type="Gene3D" id="3.30.56.10">
    <property type="match status" value="2"/>
</dbReference>
<gene>
    <name evidence="15" type="primary">pheT</name>
    <name evidence="21" type="ORF">Gocc_2976</name>
</gene>
<keyword evidence="13 15" id="KW-0030">Aminoacyl-tRNA synthetase</keyword>
<dbReference type="GO" id="GO:0009328">
    <property type="term" value="C:phenylalanine-tRNA ligase complex"/>
    <property type="evidence" value="ECO:0007669"/>
    <property type="project" value="TreeGrafter"/>
</dbReference>
<evidence type="ECO:0000256" key="7">
    <source>
        <dbReference type="ARBA" id="ARBA00022723"/>
    </source>
</evidence>
<dbReference type="Pfam" id="PF17759">
    <property type="entry name" value="tRNA_synthFbeta"/>
    <property type="match status" value="1"/>
</dbReference>
<dbReference type="Pfam" id="PF03484">
    <property type="entry name" value="B5"/>
    <property type="match status" value="1"/>
</dbReference>
<keyword evidence="4 15" id="KW-0963">Cytoplasm</keyword>
<feature type="domain" description="TRNA-binding" evidence="18">
    <location>
        <begin position="44"/>
        <end position="154"/>
    </location>
</feature>
<evidence type="ECO:0000256" key="8">
    <source>
        <dbReference type="ARBA" id="ARBA00022741"/>
    </source>
</evidence>
<dbReference type="InterPro" id="IPR033714">
    <property type="entry name" value="tRNA_bind_bactPheRS"/>
</dbReference>
<dbReference type="SMART" id="SM00873">
    <property type="entry name" value="B3_4"/>
    <property type="match status" value="1"/>
</dbReference>
<evidence type="ECO:0000256" key="3">
    <source>
        <dbReference type="ARBA" id="ARBA00011209"/>
    </source>
</evidence>
<dbReference type="EMBL" id="QQZY01000010">
    <property type="protein sequence ID" value="RDI73376.1"/>
    <property type="molecule type" value="Genomic_DNA"/>
</dbReference>
<comment type="catalytic activity">
    <reaction evidence="14 15">
        <text>tRNA(Phe) + L-phenylalanine + ATP = L-phenylalanyl-tRNA(Phe) + AMP + diphosphate + H(+)</text>
        <dbReference type="Rhea" id="RHEA:19413"/>
        <dbReference type="Rhea" id="RHEA-COMP:9668"/>
        <dbReference type="Rhea" id="RHEA-COMP:9699"/>
        <dbReference type="ChEBI" id="CHEBI:15378"/>
        <dbReference type="ChEBI" id="CHEBI:30616"/>
        <dbReference type="ChEBI" id="CHEBI:33019"/>
        <dbReference type="ChEBI" id="CHEBI:58095"/>
        <dbReference type="ChEBI" id="CHEBI:78442"/>
        <dbReference type="ChEBI" id="CHEBI:78531"/>
        <dbReference type="ChEBI" id="CHEBI:456215"/>
        <dbReference type="EC" id="6.1.1.20"/>
    </reaction>
</comment>
<protein>
    <recommendedName>
        <fullName evidence="15">Phenylalanine--tRNA ligase beta subunit</fullName>
        <ecNumber evidence="15">6.1.1.20</ecNumber>
    </recommendedName>
    <alternativeName>
        <fullName evidence="15">Phenylalanyl-tRNA synthetase beta subunit</fullName>
        <shortName evidence="15">PheRS</shortName>
    </alternativeName>
</protein>
<feature type="compositionally biased region" description="Basic and acidic residues" evidence="17">
    <location>
        <begin position="762"/>
        <end position="771"/>
    </location>
</feature>
<dbReference type="PANTHER" id="PTHR10947">
    <property type="entry name" value="PHENYLALANYL-TRNA SYNTHETASE BETA CHAIN AND LEUCINE-RICH REPEAT-CONTAINING PROTEIN 47"/>
    <property type="match status" value="1"/>
</dbReference>
<feature type="binding site" evidence="15">
    <location>
        <position position="456"/>
    </location>
    <ligand>
        <name>Mg(2+)</name>
        <dbReference type="ChEBI" id="CHEBI:18420"/>
        <note>shared with alpha subunit</note>
    </ligand>
</feature>
<dbReference type="SUPFAM" id="SSF55681">
    <property type="entry name" value="Class II aaRS and biotin synthetases"/>
    <property type="match status" value="1"/>
</dbReference>
<evidence type="ECO:0000256" key="9">
    <source>
        <dbReference type="ARBA" id="ARBA00022840"/>
    </source>
</evidence>
<evidence type="ECO:0000259" key="20">
    <source>
        <dbReference type="PROSITE" id="PS51483"/>
    </source>
</evidence>
<evidence type="ECO:0000259" key="19">
    <source>
        <dbReference type="PROSITE" id="PS51447"/>
    </source>
</evidence>
<evidence type="ECO:0000256" key="15">
    <source>
        <dbReference type="HAMAP-Rule" id="MF_00283"/>
    </source>
</evidence>
<keyword evidence="22" id="KW-1185">Reference proteome</keyword>
<evidence type="ECO:0000256" key="17">
    <source>
        <dbReference type="SAM" id="MobiDB-lite"/>
    </source>
</evidence>
<dbReference type="InterPro" id="IPR012340">
    <property type="entry name" value="NA-bd_OB-fold"/>
</dbReference>
<sequence>MKAPLSWLREYVRVDATAHEIARRLAVSSLEVDRVVDVGVADVADNLSYLRVGRVVEAVKHPNADKLQLCQVDVGEGEPRQIVCGAWNFGAGATVAVGLPGVLLPGFPGPLDERPLRGALSRGMILAEDEIGLGTDHDGITLLPDGIEPGTPLADVLPLREQVLEVTPTINRVDLLSMVGLAREVATLFDGELLPVEVEDPPIHHPEWVDVAVDDPDGCPRYIGRVIKGVAVGPSPMWLRARLHAAGMRSISNVVDVTNYVMHVFGSPLHAFDRARLDGGRIVVRRARAGEQLRTLDGALRTLDERDLLITDGVKPVALAAVMGGQESEVSAATTEILLEAANFEPIGILRTSERLALRTEGSNRWEKGVDPHLAEQAAVLASRLIVDLAGGELTGSVDIHAGLPEPPVVRLRPERAERVIGLAVARDEQRAILERLGFQVSDAWDVTVPTWRARDVTREIDVIEEVARVVLDRVPATMPLRRCVQGHLTREQRLRRVIEDVLVGAGFSEAYTWSLVASDPDPAALRLPDPMSGDQAILRTTLLEGLVDAARVNLDAGNTAIALFELARVYLPSGERLPDERWRVGGIAEGGFAAARSAVEALYDALHLDLRVRRTARPFLHPGKAGETDAGWLGELHPTLLDGSWGVFELDVATLIAPIPERILYDDVITFPPLRQDLAVVVADDVEAAALVDAVLAAGAPELREARVFDVYTGDQAGAGRKSVAIHLSLQAPDRTLSDDEAAVVRARILSALAERFGAELRGERGPERKPNRRRSRSPG</sequence>
<dbReference type="InterPro" id="IPR009061">
    <property type="entry name" value="DNA-bd_dom_put_sf"/>
</dbReference>
<comment type="subunit">
    <text evidence="3 15">Tetramer of two alpha and two beta subunits.</text>
</comment>
<keyword evidence="9 15" id="KW-0067">ATP-binding</keyword>
<feature type="binding site" evidence="15">
    <location>
        <position position="466"/>
    </location>
    <ligand>
        <name>Mg(2+)</name>
        <dbReference type="ChEBI" id="CHEBI:18420"/>
        <note>shared with alpha subunit</note>
    </ligand>
</feature>
<evidence type="ECO:0000256" key="6">
    <source>
        <dbReference type="ARBA" id="ARBA00022598"/>
    </source>
</evidence>
<evidence type="ECO:0000256" key="1">
    <source>
        <dbReference type="ARBA" id="ARBA00004496"/>
    </source>
</evidence>
<dbReference type="GO" id="GO:0005524">
    <property type="term" value="F:ATP binding"/>
    <property type="evidence" value="ECO:0007669"/>
    <property type="project" value="UniProtKB-UniRule"/>
</dbReference>
<comment type="subcellular location">
    <subcellularLocation>
        <location evidence="1 15">Cytoplasm</location>
    </subcellularLocation>
</comment>
<dbReference type="FunFam" id="3.50.40.10:FF:000001">
    <property type="entry name" value="Phenylalanine--tRNA ligase beta subunit"/>
    <property type="match status" value="1"/>
</dbReference>
<comment type="similarity">
    <text evidence="2 15">Belongs to the phenylalanyl-tRNA synthetase beta subunit family. Type 1 subfamily.</text>
</comment>
<evidence type="ECO:0000256" key="16">
    <source>
        <dbReference type="PROSITE-ProRule" id="PRU00209"/>
    </source>
</evidence>
<keyword evidence="6 15" id="KW-0436">Ligase</keyword>
<feature type="binding site" evidence="15">
    <location>
        <position position="465"/>
    </location>
    <ligand>
        <name>Mg(2+)</name>
        <dbReference type="ChEBI" id="CHEBI:18420"/>
        <note>shared with alpha subunit</note>
    </ligand>
</feature>
<dbReference type="Pfam" id="PF03147">
    <property type="entry name" value="FDX-ACB"/>
    <property type="match status" value="1"/>
</dbReference>
<accession>A0A7M2YTG4</accession>
<dbReference type="InterPro" id="IPR036690">
    <property type="entry name" value="Fdx_antiC-bd_sf"/>
</dbReference>
<reference evidence="21 22" key="1">
    <citation type="submission" date="2018-07" db="EMBL/GenBank/DDBJ databases">
        <title>High-quality-draft genome sequence of Gaiella occulta.</title>
        <authorList>
            <person name="Severino R."/>
            <person name="Froufe H.J.C."/>
            <person name="Rainey F.A."/>
            <person name="Barroso C."/>
            <person name="Albuquerque L."/>
            <person name="Lobo-Da-Cunha A."/>
            <person name="Da Costa M.S."/>
            <person name="Egas C."/>
        </authorList>
    </citation>
    <scope>NUCLEOTIDE SEQUENCE [LARGE SCALE GENOMIC DNA]</scope>
    <source>
        <strain evidence="21 22">F2-233</strain>
    </source>
</reference>
<keyword evidence="10 15" id="KW-0460">Magnesium</keyword>
<dbReference type="GO" id="GO:0000049">
    <property type="term" value="F:tRNA binding"/>
    <property type="evidence" value="ECO:0007669"/>
    <property type="project" value="UniProtKB-UniRule"/>
</dbReference>
<dbReference type="InterPro" id="IPR005147">
    <property type="entry name" value="tRNA_synthase_B5-dom"/>
</dbReference>
<dbReference type="Pfam" id="PF01588">
    <property type="entry name" value="tRNA_bind"/>
    <property type="match status" value="1"/>
</dbReference>
<evidence type="ECO:0000256" key="14">
    <source>
        <dbReference type="ARBA" id="ARBA00049255"/>
    </source>
</evidence>
<dbReference type="InterPro" id="IPR045864">
    <property type="entry name" value="aa-tRNA-synth_II/BPL/LPL"/>
</dbReference>
<keyword evidence="8 15" id="KW-0547">Nucleotide-binding</keyword>
<feature type="domain" description="FDX-ACB" evidence="19">
    <location>
        <begin position="670"/>
        <end position="763"/>
    </location>
</feature>
<dbReference type="AlphaFoldDB" id="A0A7M2YTG4"/>
<dbReference type="Pfam" id="PF03483">
    <property type="entry name" value="B3_4"/>
    <property type="match status" value="1"/>
</dbReference>
<dbReference type="GO" id="GO:0000287">
    <property type="term" value="F:magnesium ion binding"/>
    <property type="evidence" value="ECO:0007669"/>
    <property type="project" value="UniProtKB-UniRule"/>
</dbReference>
<dbReference type="InterPro" id="IPR041616">
    <property type="entry name" value="PheRS_beta_core"/>
</dbReference>
<dbReference type="PROSITE" id="PS51447">
    <property type="entry name" value="FDX_ACB"/>
    <property type="match status" value="1"/>
</dbReference>
<dbReference type="SUPFAM" id="SSF46955">
    <property type="entry name" value="Putative DNA-binding domain"/>
    <property type="match status" value="1"/>
</dbReference>
<dbReference type="InterPro" id="IPR045060">
    <property type="entry name" value="Phe-tRNA-ligase_IIc_bsu"/>
</dbReference>
<dbReference type="InterPro" id="IPR004532">
    <property type="entry name" value="Phe-tRNA-ligase_IIc_bsu_bact"/>
</dbReference>
<evidence type="ECO:0000256" key="13">
    <source>
        <dbReference type="ARBA" id="ARBA00023146"/>
    </source>
</evidence>
<feature type="domain" description="B5" evidence="20">
    <location>
        <begin position="405"/>
        <end position="480"/>
    </location>
</feature>
<comment type="caution">
    <text evidence="21">The sequence shown here is derived from an EMBL/GenBank/DDBJ whole genome shotgun (WGS) entry which is preliminary data.</text>
</comment>
<keyword evidence="12 15" id="KW-0648">Protein biosynthesis</keyword>
<evidence type="ECO:0000256" key="5">
    <source>
        <dbReference type="ARBA" id="ARBA00022555"/>
    </source>
</evidence>
<evidence type="ECO:0000256" key="2">
    <source>
        <dbReference type="ARBA" id="ARBA00008653"/>
    </source>
</evidence>
<feature type="compositionally biased region" description="Basic residues" evidence="17">
    <location>
        <begin position="772"/>
        <end position="781"/>
    </location>
</feature>
<dbReference type="Gene3D" id="3.30.930.10">
    <property type="entry name" value="Bira Bifunctional Protein, Domain 2"/>
    <property type="match status" value="1"/>
</dbReference>
<dbReference type="InterPro" id="IPR020825">
    <property type="entry name" value="Phe-tRNA_synthase-like_B3/B4"/>
</dbReference>
<dbReference type="GO" id="GO:0004826">
    <property type="term" value="F:phenylalanine-tRNA ligase activity"/>
    <property type="evidence" value="ECO:0007669"/>
    <property type="project" value="UniProtKB-UniRule"/>
</dbReference>
<dbReference type="GO" id="GO:0006432">
    <property type="term" value="P:phenylalanyl-tRNA aminoacylation"/>
    <property type="evidence" value="ECO:0007669"/>
    <property type="project" value="UniProtKB-UniRule"/>
</dbReference>
<dbReference type="EC" id="6.1.1.20" evidence="15"/>
<keyword evidence="5 16" id="KW-0820">tRNA-binding</keyword>
<evidence type="ECO:0000313" key="21">
    <source>
        <dbReference type="EMBL" id="RDI73376.1"/>
    </source>
</evidence>
<keyword evidence="7 15" id="KW-0479">Metal-binding</keyword>
<name>A0A7M2YTG4_9ACTN</name>